<dbReference type="EMBL" id="JAVXUO010001991">
    <property type="protein sequence ID" value="KAK2977411.1"/>
    <property type="molecule type" value="Genomic_DNA"/>
</dbReference>
<feature type="region of interest" description="Disordered" evidence="2">
    <location>
        <begin position="83"/>
        <end position="108"/>
    </location>
</feature>
<keyword evidence="1" id="KW-0378">Hydrolase</keyword>
<evidence type="ECO:0000313" key="4">
    <source>
        <dbReference type="Proteomes" id="UP001187471"/>
    </source>
</evidence>
<sequence length="287" mass="31975">MAISASKLIHGSHHPYLTAPKPISIAHIKLVSEFAVFDRWFASVPSSTQPNRLYVHSATSHGATSNIPSLLVMENRRRRLAAAEAFASSPSSDHHNQQTHEDAPPPRVMGSWVSSHGCREKVRARGLVRLCVKKGEAVQDNRKGVGFRNVSLEPNIWARMAWKEWPGSGSTKWDLLSKKTRVEWGSVVDVGLDSEPFTPLISGLSFFIQPSSVKYDPKKVISYTTHSQVDLQDSVGDNINGSLIITTKKKRSRRSVNNIKASDSEIDEAINQQPIRRWIGEYKICSI</sequence>
<dbReference type="PANTHER" id="PTHR31956:SF26">
    <property type="entry name" value="NON-SPECIFIC PHOSPHOLIPASE C2"/>
    <property type="match status" value="1"/>
</dbReference>
<protein>
    <submittedName>
        <fullName evidence="3">Uncharacterized protein</fullName>
    </submittedName>
</protein>
<dbReference type="GO" id="GO:0016788">
    <property type="term" value="F:hydrolase activity, acting on ester bonds"/>
    <property type="evidence" value="ECO:0007669"/>
    <property type="project" value="InterPro"/>
</dbReference>
<reference evidence="3" key="1">
    <citation type="submission" date="2022-12" db="EMBL/GenBank/DDBJ databases">
        <title>Draft genome assemblies for two species of Escallonia (Escalloniales).</title>
        <authorList>
            <person name="Chanderbali A."/>
            <person name="Dervinis C."/>
            <person name="Anghel I."/>
            <person name="Soltis D."/>
            <person name="Soltis P."/>
            <person name="Zapata F."/>
        </authorList>
    </citation>
    <scope>NUCLEOTIDE SEQUENCE</scope>
    <source>
        <strain evidence="3">UCBG92.1500</strain>
        <tissue evidence="3">Leaf</tissue>
    </source>
</reference>
<keyword evidence="4" id="KW-1185">Reference proteome</keyword>
<dbReference type="Proteomes" id="UP001187471">
    <property type="component" value="Unassembled WGS sequence"/>
</dbReference>
<organism evidence="3 4">
    <name type="scientific">Escallonia rubra</name>
    <dbReference type="NCBI Taxonomy" id="112253"/>
    <lineage>
        <taxon>Eukaryota</taxon>
        <taxon>Viridiplantae</taxon>
        <taxon>Streptophyta</taxon>
        <taxon>Embryophyta</taxon>
        <taxon>Tracheophyta</taxon>
        <taxon>Spermatophyta</taxon>
        <taxon>Magnoliopsida</taxon>
        <taxon>eudicotyledons</taxon>
        <taxon>Gunneridae</taxon>
        <taxon>Pentapetalae</taxon>
        <taxon>asterids</taxon>
        <taxon>campanulids</taxon>
        <taxon>Escalloniales</taxon>
        <taxon>Escalloniaceae</taxon>
        <taxon>Escallonia</taxon>
    </lineage>
</organism>
<dbReference type="PANTHER" id="PTHR31956">
    <property type="entry name" value="NON-SPECIFIC PHOSPHOLIPASE C4-RELATED"/>
    <property type="match status" value="1"/>
</dbReference>
<dbReference type="AlphaFoldDB" id="A0AA88RER1"/>
<evidence type="ECO:0000313" key="3">
    <source>
        <dbReference type="EMBL" id="KAK2977411.1"/>
    </source>
</evidence>
<comment type="caution">
    <text evidence="3">The sequence shown here is derived from an EMBL/GenBank/DDBJ whole genome shotgun (WGS) entry which is preliminary data.</text>
</comment>
<dbReference type="Gene3D" id="3.40.720.10">
    <property type="entry name" value="Alkaline Phosphatase, subunit A"/>
    <property type="match status" value="1"/>
</dbReference>
<accession>A0AA88RER1</accession>
<dbReference type="InterPro" id="IPR007312">
    <property type="entry name" value="Phosphoesterase"/>
</dbReference>
<dbReference type="GO" id="GO:0009395">
    <property type="term" value="P:phospholipid catabolic process"/>
    <property type="evidence" value="ECO:0007669"/>
    <property type="project" value="TreeGrafter"/>
</dbReference>
<gene>
    <name evidence="3" type="ORF">RJ640_009962</name>
</gene>
<evidence type="ECO:0000256" key="2">
    <source>
        <dbReference type="SAM" id="MobiDB-lite"/>
    </source>
</evidence>
<dbReference type="Pfam" id="PF04185">
    <property type="entry name" value="Phosphoesterase"/>
    <property type="match status" value="1"/>
</dbReference>
<dbReference type="InterPro" id="IPR017850">
    <property type="entry name" value="Alkaline_phosphatase_core_sf"/>
</dbReference>
<evidence type="ECO:0000256" key="1">
    <source>
        <dbReference type="ARBA" id="ARBA00022801"/>
    </source>
</evidence>
<proteinExistence type="predicted"/>
<feature type="compositionally biased region" description="Basic and acidic residues" evidence="2">
    <location>
        <begin position="92"/>
        <end position="104"/>
    </location>
</feature>
<name>A0AA88RER1_9ASTE</name>